<keyword evidence="1" id="KW-0472">Membrane</keyword>
<organism evidence="3 4">
    <name type="scientific">Paenibacillus cremeus</name>
    <dbReference type="NCBI Taxonomy" id="2163881"/>
    <lineage>
        <taxon>Bacteria</taxon>
        <taxon>Bacillati</taxon>
        <taxon>Bacillota</taxon>
        <taxon>Bacilli</taxon>
        <taxon>Bacillales</taxon>
        <taxon>Paenibacillaceae</taxon>
        <taxon>Paenibacillus</taxon>
    </lineage>
</organism>
<dbReference type="PANTHER" id="PTHR21666">
    <property type="entry name" value="PEPTIDASE-RELATED"/>
    <property type="match status" value="1"/>
</dbReference>
<feature type="domain" description="M23ase beta-sheet core" evidence="2">
    <location>
        <begin position="23"/>
        <end position="123"/>
    </location>
</feature>
<dbReference type="InterPro" id="IPR011055">
    <property type="entry name" value="Dup_hybrid_motif"/>
</dbReference>
<protein>
    <submittedName>
        <fullName evidence="3">M23 family metallopeptidase</fullName>
    </submittedName>
</protein>
<evidence type="ECO:0000256" key="1">
    <source>
        <dbReference type="SAM" id="Phobius"/>
    </source>
</evidence>
<dbReference type="OrthoDB" id="9805070at2"/>
<evidence type="ECO:0000313" key="3">
    <source>
        <dbReference type="EMBL" id="TVY07193.1"/>
    </source>
</evidence>
<keyword evidence="1" id="KW-1133">Transmembrane helix</keyword>
<dbReference type="Pfam" id="PF01551">
    <property type="entry name" value="Peptidase_M23"/>
    <property type="match status" value="1"/>
</dbReference>
<keyword evidence="4" id="KW-1185">Reference proteome</keyword>
<dbReference type="RefSeq" id="WP_144852298.1">
    <property type="nucleotide sequence ID" value="NZ_VNJI01000041.1"/>
</dbReference>
<dbReference type="InterPro" id="IPR050570">
    <property type="entry name" value="Cell_wall_metabolism_enzyme"/>
</dbReference>
<evidence type="ECO:0000259" key="2">
    <source>
        <dbReference type="Pfam" id="PF01551"/>
    </source>
</evidence>
<dbReference type="EMBL" id="VNJI01000041">
    <property type="protein sequence ID" value="TVY07193.1"/>
    <property type="molecule type" value="Genomic_DNA"/>
</dbReference>
<comment type="caution">
    <text evidence="3">The sequence shown here is derived from an EMBL/GenBank/DDBJ whole genome shotgun (WGS) entry which is preliminary data.</text>
</comment>
<proteinExistence type="predicted"/>
<keyword evidence="1" id="KW-0812">Transmembrane</keyword>
<dbReference type="Proteomes" id="UP000317036">
    <property type="component" value="Unassembled WGS sequence"/>
</dbReference>
<dbReference type="SUPFAM" id="SSF51261">
    <property type="entry name" value="Duplicated hybrid motif"/>
    <property type="match status" value="1"/>
</dbReference>
<dbReference type="AlphaFoldDB" id="A0A559K525"/>
<dbReference type="CDD" id="cd12797">
    <property type="entry name" value="M23_peptidase"/>
    <property type="match status" value="1"/>
</dbReference>
<gene>
    <name evidence="3" type="ORF">FPZ49_25115</name>
</gene>
<reference evidence="3 4" key="1">
    <citation type="submission" date="2019-07" db="EMBL/GenBank/DDBJ databases">
        <authorList>
            <person name="Kim J."/>
        </authorList>
    </citation>
    <scope>NUCLEOTIDE SEQUENCE [LARGE SCALE GENOMIC DNA]</scope>
    <source>
        <strain evidence="3 4">JC52</strain>
    </source>
</reference>
<feature type="transmembrane region" description="Helical" evidence="1">
    <location>
        <begin position="172"/>
        <end position="194"/>
    </location>
</feature>
<dbReference type="GO" id="GO:0004222">
    <property type="term" value="F:metalloendopeptidase activity"/>
    <property type="evidence" value="ECO:0007669"/>
    <property type="project" value="TreeGrafter"/>
</dbReference>
<dbReference type="InterPro" id="IPR016047">
    <property type="entry name" value="M23ase_b-sheet_dom"/>
</dbReference>
<sequence length="220" mass="23933">MRIELVPRMTADHYPTDLSNPTPHTGVDIAVPIGSPVYAPKPKDSIVARIADYVDSSLCKALFFNTRSGYQYNFGYLSDNSVVREGERVHIGDLIGYSDSTNRSTEANLHLGLFDKTGTFVDPSQTTGNDHLGILGRVLERAYNDAHQSVQEHVRSIAYDTVMGFIKGIGDLVFDLSYAIALLGGGLAIILYVAGWRDGARWAGMLTVGYSIIKYLAAGA</sequence>
<evidence type="ECO:0000313" key="4">
    <source>
        <dbReference type="Proteomes" id="UP000317036"/>
    </source>
</evidence>
<name>A0A559K525_9BACL</name>
<accession>A0A559K525</accession>
<dbReference type="Gene3D" id="2.70.70.10">
    <property type="entry name" value="Glucose Permease (Domain IIA)"/>
    <property type="match status" value="1"/>
</dbReference>
<dbReference type="PANTHER" id="PTHR21666:SF270">
    <property type="entry name" value="MUREIN HYDROLASE ACTIVATOR ENVC"/>
    <property type="match status" value="1"/>
</dbReference>